<dbReference type="AlphaFoldDB" id="A0A843TXI5"/>
<dbReference type="GO" id="GO:0003723">
    <property type="term" value="F:RNA binding"/>
    <property type="evidence" value="ECO:0007669"/>
    <property type="project" value="TreeGrafter"/>
</dbReference>
<protein>
    <recommendedName>
        <fullName evidence="5">Helicase ATP-binding domain-containing protein</fullName>
    </recommendedName>
</protein>
<name>A0A843TXI5_COLES</name>
<dbReference type="InterPro" id="IPR027417">
    <property type="entry name" value="P-loop_NTPase"/>
</dbReference>
<feature type="region of interest" description="Disordered" evidence="2">
    <location>
        <begin position="165"/>
        <end position="184"/>
    </location>
</feature>
<dbReference type="Proteomes" id="UP000652761">
    <property type="component" value="Unassembled WGS sequence"/>
</dbReference>
<feature type="region of interest" description="Disordered" evidence="2">
    <location>
        <begin position="202"/>
        <end position="234"/>
    </location>
</feature>
<keyword evidence="1" id="KW-0378">Hydrolase</keyword>
<accession>A0A843TXI5</accession>
<evidence type="ECO:0000256" key="2">
    <source>
        <dbReference type="SAM" id="MobiDB-lite"/>
    </source>
</evidence>
<dbReference type="GO" id="GO:0004386">
    <property type="term" value="F:helicase activity"/>
    <property type="evidence" value="ECO:0007669"/>
    <property type="project" value="TreeGrafter"/>
</dbReference>
<gene>
    <name evidence="3" type="ORF">Taro_005311</name>
</gene>
<dbReference type="InterPro" id="IPR002464">
    <property type="entry name" value="DNA/RNA_helicase_DEAH_CS"/>
</dbReference>
<evidence type="ECO:0000313" key="4">
    <source>
        <dbReference type="Proteomes" id="UP000652761"/>
    </source>
</evidence>
<sequence length="234" mass="25940">MGVKLGEEVGYTIRFEDVTNPDVTMIKFLTDGVLIREMMDDPLLTKYSVIMVDEAHERSLSTDMLLGLLKKGKGFPVEIHYSGEPVSNYLQAAVSTVISIHTQIVMELDTIYQAGLQEKVEEEGEEEEEEEEEEEQEEEEEEEEAGWGGRRRRWRRPVAAVEEAARAGGGGGAPSFLHRTPKPASFGVLGWEGAEIRGIDRGSIGIDPYRVGSTQDRSIRPDKGRSGALSSNLN</sequence>
<proteinExistence type="predicted"/>
<dbReference type="OrthoDB" id="10253254at2759"/>
<feature type="region of interest" description="Disordered" evidence="2">
    <location>
        <begin position="118"/>
        <end position="152"/>
    </location>
</feature>
<evidence type="ECO:0000256" key="1">
    <source>
        <dbReference type="ARBA" id="ARBA00022801"/>
    </source>
</evidence>
<reference evidence="3" key="1">
    <citation type="submission" date="2017-07" db="EMBL/GenBank/DDBJ databases">
        <title>Taro Niue Genome Assembly and Annotation.</title>
        <authorList>
            <person name="Atibalentja N."/>
            <person name="Keating K."/>
            <person name="Fields C.J."/>
        </authorList>
    </citation>
    <scope>NUCLEOTIDE SEQUENCE</scope>
    <source>
        <strain evidence="3">Niue_2</strain>
        <tissue evidence="3">Leaf</tissue>
    </source>
</reference>
<keyword evidence="4" id="KW-1185">Reference proteome</keyword>
<feature type="compositionally biased region" description="Acidic residues" evidence="2">
    <location>
        <begin position="120"/>
        <end position="145"/>
    </location>
</feature>
<dbReference type="SUPFAM" id="SSF52540">
    <property type="entry name" value="P-loop containing nucleoside triphosphate hydrolases"/>
    <property type="match status" value="1"/>
</dbReference>
<dbReference type="PROSITE" id="PS00690">
    <property type="entry name" value="DEAH_ATP_HELICASE"/>
    <property type="match status" value="1"/>
</dbReference>
<dbReference type="EMBL" id="NMUH01000148">
    <property type="protein sequence ID" value="MQL72979.1"/>
    <property type="molecule type" value="Genomic_DNA"/>
</dbReference>
<evidence type="ECO:0008006" key="5">
    <source>
        <dbReference type="Google" id="ProtNLM"/>
    </source>
</evidence>
<dbReference type="Gene3D" id="3.40.50.300">
    <property type="entry name" value="P-loop containing nucleotide triphosphate hydrolases"/>
    <property type="match status" value="1"/>
</dbReference>
<organism evidence="3 4">
    <name type="scientific">Colocasia esculenta</name>
    <name type="common">Wild taro</name>
    <name type="synonym">Arum esculentum</name>
    <dbReference type="NCBI Taxonomy" id="4460"/>
    <lineage>
        <taxon>Eukaryota</taxon>
        <taxon>Viridiplantae</taxon>
        <taxon>Streptophyta</taxon>
        <taxon>Embryophyta</taxon>
        <taxon>Tracheophyta</taxon>
        <taxon>Spermatophyta</taxon>
        <taxon>Magnoliopsida</taxon>
        <taxon>Liliopsida</taxon>
        <taxon>Araceae</taxon>
        <taxon>Aroideae</taxon>
        <taxon>Colocasieae</taxon>
        <taxon>Colocasia</taxon>
    </lineage>
</organism>
<dbReference type="PANTHER" id="PTHR18934">
    <property type="entry name" value="ATP-DEPENDENT RNA HELICASE"/>
    <property type="match status" value="1"/>
</dbReference>
<evidence type="ECO:0000313" key="3">
    <source>
        <dbReference type="EMBL" id="MQL72979.1"/>
    </source>
</evidence>
<dbReference type="GO" id="GO:0016787">
    <property type="term" value="F:hydrolase activity"/>
    <property type="evidence" value="ECO:0007669"/>
    <property type="project" value="UniProtKB-KW"/>
</dbReference>
<dbReference type="PANTHER" id="PTHR18934:SF136">
    <property type="entry name" value="ATP-DEPENDENT RNA HELICASE DHX35-RELATED"/>
    <property type="match status" value="1"/>
</dbReference>
<comment type="caution">
    <text evidence="3">The sequence shown here is derived from an EMBL/GenBank/DDBJ whole genome shotgun (WGS) entry which is preliminary data.</text>
</comment>